<evidence type="ECO:0000313" key="5">
    <source>
        <dbReference type="EMBL" id="ADG89554.1"/>
    </source>
</evidence>
<dbReference type="KEGG" id="tbi:Tbis_2855"/>
<dbReference type="InterPro" id="IPR001296">
    <property type="entry name" value="Glyco_trans_1"/>
</dbReference>
<evidence type="ECO:0000259" key="3">
    <source>
        <dbReference type="Pfam" id="PF00534"/>
    </source>
</evidence>
<dbReference type="InterPro" id="IPR028098">
    <property type="entry name" value="Glyco_trans_4-like_N"/>
</dbReference>
<name>D6Y6R3_THEBD</name>
<dbReference type="PANTHER" id="PTHR12526">
    <property type="entry name" value="GLYCOSYLTRANSFERASE"/>
    <property type="match status" value="1"/>
</dbReference>
<evidence type="ECO:0000256" key="1">
    <source>
        <dbReference type="ARBA" id="ARBA00022676"/>
    </source>
</evidence>
<dbReference type="AlphaFoldDB" id="D6Y6R3"/>
<evidence type="ECO:0000313" key="6">
    <source>
        <dbReference type="Proteomes" id="UP000006640"/>
    </source>
</evidence>
<dbReference type="CAZy" id="GT4">
    <property type="family name" value="Glycosyltransferase Family 4"/>
</dbReference>
<keyword evidence="6" id="KW-1185">Reference proteome</keyword>
<reference evidence="5 6" key="1">
    <citation type="submission" date="2010-01" db="EMBL/GenBank/DDBJ databases">
        <title>The complete genome of Thermobispora bispora DSM 43833.</title>
        <authorList>
            <consortium name="US DOE Joint Genome Institute (JGI-PGF)"/>
            <person name="Lucas S."/>
            <person name="Copeland A."/>
            <person name="Lapidus A."/>
            <person name="Glavina del Rio T."/>
            <person name="Dalin E."/>
            <person name="Tice H."/>
            <person name="Bruce D."/>
            <person name="Goodwin L."/>
            <person name="Pitluck S."/>
            <person name="Kyrpides N."/>
            <person name="Mavromatis K."/>
            <person name="Ivanova N."/>
            <person name="Mikhailova N."/>
            <person name="Chertkov O."/>
            <person name="Brettin T."/>
            <person name="Detter J.C."/>
            <person name="Han C."/>
            <person name="Larimer F."/>
            <person name="Land M."/>
            <person name="Hauser L."/>
            <person name="Markowitz V."/>
            <person name="Cheng J.-F."/>
            <person name="Hugenholtz P."/>
            <person name="Woyke T."/>
            <person name="Wu D."/>
            <person name="Jando M."/>
            <person name="Schneider S."/>
            <person name="Klenk H.-P."/>
            <person name="Eisen J.A."/>
        </authorList>
    </citation>
    <scope>NUCLEOTIDE SEQUENCE [LARGE SCALE GENOMIC DNA]</scope>
    <source>
        <strain evidence="6">ATCC 19993 / DSM 43833 / CBS 139.67 / JCM 10125 / KCTC 9307 / NBRC 14880 / R51</strain>
    </source>
</reference>
<dbReference type="HOGENOM" id="CLU_042257_1_0_11"/>
<evidence type="ECO:0000256" key="2">
    <source>
        <dbReference type="ARBA" id="ARBA00022679"/>
    </source>
</evidence>
<dbReference type="EMBL" id="CP001874">
    <property type="protein sequence ID" value="ADG89554.1"/>
    <property type="molecule type" value="Genomic_DNA"/>
</dbReference>
<dbReference type="Gene3D" id="3.40.50.2000">
    <property type="entry name" value="Glycogen Phosphorylase B"/>
    <property type="match status" value="2"/>
</dbReference>
<dbReference type="Pfam" id="PF00534">
    <property type="entry name" value="Glycos_transf_1"/>
    <property type="match status" value="1"/>
</dbReference>
<accession>D6Y6R3</accession>
<keyword evidence="1" id="KW-0328">Glycosyltransferase</keyword>
<dbReference type="CDD" id="cd03802">
    <property type="entry name" value="GT4_AviGT4-like"/>
    <property type="match status" value="1"/>
</dbReference>
<feature type="domain" description="Glycosyltransferase subfamily 4-like N-terminal" evidence="4">
    <location>
        <begin position="33"/>
        <end position="140"/>
    </location>
</feature>
<organism evidence="5 6">
    <name type="scientific">Thermobispora bispora (strain ATCC 19993 / DSM 43833 / CBS 139.67 / JCM 10125 / KCTC 9307 / NBRC 14880 / R51)</name>
    <dbReference type="NCBI Taxonomy" id="469371"/>
    <lineage>
        <taxon>Bacteria</taxon>
        <taxon>Bacillati</taxon>
        <taxon>Actinomycetota</taxon>
        <taxon>Actinomycetes</taxon>
        <taxon>Streptosporangiales</taxon>
        <taxon>Streptosporangiaceae</taxon>
        <taxon>Thermobispora</taxon>
    </lineage>
</organism>
<dbReference type="Pfam" id="PF13439">
    <property type="entry name" value="Glyco_transf_4"/>
    <property type="match status" value="1"/>
</dbReference>
<proteinExistence type="predicted"/>
<dbReference type="STRING" id="469371.Tbis_2855"/>
<dbReference type="SUPFAM" id="SSF53756">
    <property type="entry name" value="UDP-Glycosyltransferase/glycogen phosphorylase"/>
    <property type="match status" value="1"/>
</dbReference>
<dbReference type="PANTHER" id="PTHR12526:SF595">
    <property type="entry name" value="BLL5217 PROTEIN"/>
    <property type="match status" value="1"/>
</dbReference>
<dbReference type="Proteomes" id="UP000006640">
    <property type="component" value="Chromosome"/>
</dbReference>
<evidence type="ECO:0000259" key="4">
    <source>
        <dbReference type="Pfam" id="PF13439"/>
    </source>
</evidence>
<dbReference type="eggNOG" id="COG0438">
    <property type="taxonomic scope" value="Bacteria"/>
</dbReference>
<sequence>MTTSSGGRKRSAHERLHIAMVAPPWYDIPPKAYGGIESMVADLTQGLRRRGHEVTLIGAGDGVDHRTYETPPSSRIGEPLPEVLHAARVNRLLEELDPDVIHDHSLAGPLSAGGRSAPTVVTCHGDVTGELGDVYRAMGKAISLVAISWAQRANAPDLNWVGRVHNAVDVSTFPYTERKEDWVLWIGRFNMTKGAHLAIEAARAAGRRIVLAGKLTEEIEHAYFNEYVRPLLGPDAEYVGEADATLKRELYAKARCLVFPLQWEEPFGMVMIESMACGTPVVALNRGSVPEVVANGVTGYVCEDLAEIPAKIEAVDELDPRAIRAHVEANFDVSVMVEGYERIYQKVAARAPIRPSRRTLPLAR</sequence>
<gene>
    <name evidence="5" type="ordered locus">Tbis_2855</name>
</gene>
<keyword evidence="2 5" id="KW-0808">Transferase</keyword>
<dbReference type="GO" id="GO:0016757">
    <property type="term" value="F:glycosyltransferase activity"/>
    <property type="evidence" value="ECO:0007669"/>
    <property type="project" value="UniProtKB-KW"/>
</dbReference>
<feature type="domain" description="Glycosyl transferase family 1" evidence="3">
    <location>
        <begin position="179"/>
        <end position="305"/>
    </location>
</feature>
<protein>
    <submittedName>
        <fullName evidence="5">Glycosyl transferase group 1</fullName>
    </submittedName>
</protein>